<dbReference type="Pfam" id="PF00664">
    <property type="entry name" value="ABC_membrane"/>
    <property type="match status" value="1"/>
</dbReference>
<keyword evidence="4 9" id="KW-0812">Transmembrane</keyword>
<keyword evidence="8 9" id="KW-0472">Membrane</keyword>
<evidence type="ECO:0000256" key="2">
    <source>
        <dbReference type="ARBA" id="ARBA00022448"/>
    </source>
</evidence>
<keyword evidence="7 9" id="KW-1133">Transmembrane helix</keyword>
<evidence type="ECO:0000259" key="10">
    <source>
        <dbReference type="PROSITE" id="PS50893"/>
    </source>
</evidence>
<keyword evidence="13" id="KW-1185">Reference proteome</keyword>
<dbReference type="Proteomes" id="UP000682111">
    <property type="component" value="Unassembled WGS sequence"/>
</dbReference>
<dbReference type="InterPro" id="IPR003593">
    <property type="entry name" value="AAA+_ATPase"/>
</dbReference>
<protein>
    <submittedName>
        <fullName evidence="12">ABC transporter ATP-binding protein YfiB</fullName>
    </submittedName>
</protein>
<dbReference type="SUPFAM" id="SSF52540">
    <property type="entry name" value="P-loop containing nucleoside triphosphate hydrolases"/>
    <property type="match status" value="1"/>
</dbReference>
<dbReference type="FunFam" id="1.20.1560.10:FF:000040">
    <property type="entry name" value="Multidrug ABC transporter ATP-binding protein"/>
    <property type="match status" value="1"/>
</dbReference>
<feature type="transmembrane region" description="Helical" evidence="9">
    <location>
        <begin position="133"/>
        <end position="151"/>
    </location>
</feature>
<comment type="subcellular location">
    <subcellularLocation>
        <location evidence="1">Cell membrane</location>
        <topology evidence="1">Multi-pass membrane protein</topology>
    </subcellularLocation>
</comment>
<name>A0A919WJG6_9BACI</name>
<dbReference type="InterPro" id="IPR003439">
    <property type="entry name" value="ABC_transporter-like_ATP-bd"/>
</dbReference>
<keyword evidence="3" id="KW-1003">Cell membrane</keyword>
<dbReference type="Pfam" id="PF00005">
    <property type="entry name" value="ABC_tran"/>
    <property type="match status" value="1"/>
</dbReference>
<dbReference type="GO" id="GO:0016887">
    <property type="term" value="F:ATP hydrolysis activity"/>
    <property type="evidence" value="ECO:0007669"/>
    <property type="project" value="InterPro"/>
</dbReference>
<dbReference type="AlphaFoldDB" id="A0A919WJG6"/>
<keyword evidence="5" id="KW-0547">Nucleotide-binding</keyword>
<evidence type="ECO:0000313" key="13">
    <source>
        <dbReference type="Proteomes" id="UP000682111"/>
    </source>
</evidence>
<dbReference type="FunFam" id="3.40.50.300:FF:000221">
    <property type="entry name" value="Multidrug ABC transporter ATP-binding protein"/>
    <property type="match status" value="1"/>
</dbReference>
<feature type="transmembrane region" description="Helical" evidence="9">
    <location>
        <begin position="12"/>
        <end position="40"/>
    </location>
</feature>
<feature type="domain" description="ABC transmembrane type-1" evidence="11">
    <location>
        <begin position="16"/>
        <end position="298"/>
    </location>
</feature>
<dbReference type="PANTHER" id="PTHR43394:SF1">
    <property type="entry name" value="ATP-BINDING CASSETTE SUB-FAMILY B MEMBER 10, MITOCHONDRIAL"/>
    <property type="match status" value="1"/>
</dbReference>
<dbReference type="RefSeq" id="WP_212934063.1">
    <property type="nucleotide sequence ID" value="NZ_BORC01000005.1"/>
</dbReference>
<dbReference type="EMBL" id="BORC01000005">
    <property type="protein sequence ID" value="GIN63176.1"/>
    <property type="molecule type" value="Genomic_DNA"/>
</dbReference>
<dbReference type="PROSITE" id="PS50893">
    <property type="entry name" value="ABC_TRANSPORTER_2"/>
    <property type="match status" value="1"/>
</dbReference>
<dbReference type="Gene3D" id="3.40.50.300">
    <property type="entry name" value="P-loop containing nucleotide triphosphate hydrolases"/>
    <property type="match status" value="1"/>
</dbReference>
<accession>A0A919WJG6</accession>
<evidence type="ECO:0000256" key="4">
    <source>
        <dbReference type="ARBA" id="ARBA00022692"/>
    </source>
</evidence>
<dbReference type="InterPro" id="IPR039421">
    <property type="entry name" value="Type_1_exporter"/>
</dbReference>
<organism evidence="12 13">
    <name type="scientific">Robertmurraya siralis</name>
    <dbReference type="NCBI Taxonomy" id="77777"/>
    <lineage>
        <taxon>Bacteria</taxon>
        <taxon>Bacillati</taxon>
        <taxon>Bacillota</taxon>
        <taxon>Bacilli</taxon>
        <taxon>Bacillales</taxon>
        <taxon>Bacillaceae</taxon>
        <taxon>Robertmurraya</taxon>
    </lineage>
</organism>
<dbReference type="InterPro" id="IPR017871">
    <property type="entry name" value="ABC_transporter-like_CS"/>
</dbReference>
<dbReference type="CDD" id="cd18548">
    <property type="entry name" value="ABC_6TM_Tm287_like"/>
    <property type="match status" value="1"/>
</dbReference>
<dbReference type="InterPro" id="IPR011527">
    <property type="entry name" value="ABC1_TM_dom"/>
</dbReference>
<reference evidence="12" key="1">
    <citation type="submission" date="2021-03" db="EMBL/GenBank/DDBJ databases">
        <title>Antimicrobial resistance genes in bacteria isolated from Japanese honey, and their potential for conferring macrolide and lincosamide resistance in the American foulbrood pathogen Paenibacillus larvae.</title>
        <authorList>
            <person name="Okamoto M."/>
            <person name="Kumagai M."/>
            <person name="Kanamori H."/>
            <person name="Takamatsu D."/>
        </authorList>
    </citation>
    <scope>NUCLEOTIDE SEQUENCE</scope>
    <source>
        <strain evidence="12">J27TS8</strain>
    </source>
</reference>
<dbReference type="Gene3D" id="1.20.1560.10">
    <property type="entry name" value="ABC transporter type 1, transmembrane domain"/>
    <property type="match status" value="1"/>
</dbReference>
<proteinExistence type="predicted"/>
<evidence type="ECO:0000256" key="1">
    <source>
        <dbReference type="ARBA" id="ARBA00004651"/>
    </source>
</evidence>
<feature type="transmembrane region" description="Helical" evidence="9">
    <location>
        <begin position="238"/>
        <end position="258"/>
    </location>
</feature>
<evidence type="ECO:0000256" key="3">
    <source>
        <dbReference type="ARBA" id="ARBA00022475"/>
    </source>
</evidence>
<feature type="transmembrane region" description="Helical" evidence="9">
    <location>
        <begin position="278"/>
        <end position="296"/>
    </location>
</feature>
<evidence type="ECO:0000313" key="12">
    <source>
        <dbReference type="EMBL" id="GIN63176.1"/>
    </source>
</evidence>
<comment type="caution">
    <text evidence="12">The sequence shown here is derived from an EMBL/GenBank/DDBJ whole genome shotgun (WGS) entry which is preliminary data.</text>
</comment>
<dbReference type="GO" id="GO:0015421">
    <property type="term" value="F:ABC-type oligopeptide transporter activity"/>
    <property type="evidence" value="ECO:0007669"/>
    <property type="project" value="TreeGrafter"/>
</dbReference>
<dbReference type="GO" id="GO:0005524">
    <property type="term" value="F:ATP binding"/>
    <property type="evidence" value="ECO:0007669"/>
    <property type="project" value="UniProtKB-KW"/>
</dbReference>
<keyword evidence="2" id="KW-0813">Transport</keyword>
<keyword evidence="6 12" id="KW-0067">ATP-binding</keyword>
<dbReference type="PANTHER" id="PTHR43394">
    <property type="entry name" value="ATP-DEPENDENT PERMEASE MDL1, MITOCHONDRIAL"/>
    <property type="match status" value="1"/>
</dbReference>
<sequence length="573" mass="64072">MKLLFKFIQPYKLAMWIALFFTILELAVELYQPVIMAIIIDDGIVAGDLSIVYLWGSVLLGTSLLAFIGGIINSFYAAQVSQGVGYGIRKELFQKVQEFAFQQFQKFPTSSLITRLTNDVTQIQNFIFMGLRIALRAPLFIIGGIIMAYMVNVKLAHILLITVPVLLLITLWLLKKGVVLFQRVQRKLDSLNRVIRENLLGIRLVKAFTRETYEEKRFKEVNSSLMGDNKKALRIMELTMPILMLGMNGAMLLMLWLGHKELGIGTAQAGEIVAIINYATRIMFSFTVFSFLMMNYSRAKASSSRITDVLEEETEEGKYQSAVCEKIAGEIDFDNVSFRYGDDLVLKGLSFSVKAGETIGILGETGSGKSSLFQLIPRLYEVTSGRIYIDQKNIKLRNVENLRQQIGLVPQEAHLFSGTIKENILWGKEDASLEEVMEAAKQAEIHEFIMKLPDGYDTLIGQRGVNFSGGQKQRLSIARALVRKPSILLLDDSTSALDARTEASILSTLKKQSCTILLIAQKVSSVKEADSILLIHEGELVAKGSHHDLLRENSYYQKIYSSQSEGKEAGCVG</sequence>
<dbReference type="PROSITE" id="PS00211">
    <property type="entry name" value="ABC_TRANSPORTER_1"/>
    <property type="match status" value="1"/>
</dbReference>
<dbReference type="SMART" id="SM00382">
    <property type="entry name" value="AAA"/>
    <property type="match status" value="1"/>
</dbReference>
<evidence type="ECO:0000256" key="8">
    <source>
        <dbReference type="ARBA" id="ARBA00023136"/>
    </source>
</evidence>
<dbReference type="PROSITE" id="PS50929">
    <property type="entry name" value="ABC_TM1F"/>
    <property type="match status" value="1"/>
</dbReference>
<dbReference type="InterPro" id="IPR036640">
    <property type="entry name" value="ABC1_TM_sf"/>
</dbReference>
<dbReference type="SUPFAM" id="SSF90123">
    <property type="entry name" value="ABC transporter transmembrane region"/>
    <property type="match status" value="1"/>
</dbReference>
<evidence type="ECO:0000259" key="11">
    <source>
        <dbReference type="PROSITE" id="PS50929"/>
    </source>
</evidence>
<dbReference type="GO" id="GO:0005886">
    <property type="term" value="C:plasma membrane"/>
    <property type="evidence" value="ECO:0007669"/>
    <property type="project" value="UniProtKB-SubCell"/>
</dbReference>
<evidence type="ECO:0000256" key="6">
    <source>
        <dbReference type="ARBA" id="ARBA00022840"/>
    </source>
</evidence>
<evidence type="ECO:0000256" key="5">
    <source>
        <dbReference type="ARBA" id="ARBA00022741"/>
    </source>
</evidence>
<evidence type="ECO:0000256" key="7">
    <source>
        <dbReference type="ARBA" id="ARBA00022989"/>
    </source>
</evidence>
<feature type="transmembrane region" description="Helical" evidence="9">
    <location>
        <begin position="52"/>
        <end position="72"/>
    </location>
</feature>
<evidence type="ECO:0000256" key="9">
    <source>
        <dbReference type="SAM" id="Phobius"/>
    </source>
</evidence>
<dbReference type="InterPro" id="IPR027417">
    <property type="entry name" value="P-loop_NTPase"/>
</dbReference>
<feature type="domain" description="ABC transporter" evidence="10">
    <location>
        <begin position="331"/>
        <end position="562"/>
    </location>
</feature>
<gene>
    <name evidence="12" type="primary">yfiB</name>
    <name evidence="12" type="ORF">J27TS8_31690</name>
</gene>
<feature type="transmembrane region" description="Helical" evidence="9">
    <location>
        <begin position="157"/>
        <end position="174"/>
    </location>
</feature>